<feature type="non-terminal residue" evidence="2">
    <location>
        <position position="221"/>
    </location>
</feature>
<gene>
    <name evidence="2" type="ORF">AVDCRST_MAG45-607</name>
</gene>
<feature type="region of interest" description="Disordered" evidence="1">
    <location>
        <begin position="69"/>
        <end position="221"/>
    </location>
</feature>
<organism evidence="2">
    <name type="scientific">uncultured Solirubrobacterales bacterium</name>
    <dbReference type="NCBI Taxonomy" id="768556"/>
    <lineage>
        <taxon>Bacteria</taxon>
        <taxon>Bacillati</taxon>
        <taxon>Actinomycetota</taxon>
        <taxon>Thermoleophilia</taxon>
        <taxon>Solirubrobacterales</taxon>
        <taxon>environmental samples</taxon>
    </lineage>
</organism>
<proteinExistence type="predicted"/>
<feature type="compositionally biased region" description="Basic residues" evidence="1">
    <location>
        <begin position="69"/>
        <end position="79"/>
    </location>
</feature>
<evidence type="ECO:0000313" key="2">
    <source>
        <dbReference type="EMBL" id="CAA9488631.1"/>
    </source>
</evidence>
<evidence type="ECO:0000256" key="1">
    <source>
        <dbReference type="SAM" id="MobiDB-lite"/>
    </source>
</evidence>
<name>A0A6J4S9H3_9ACTN</name>
<protein>
    <submittedName>
        <fullName evidence="2">Uncharacterized protein</fullName>
    </submittedName>
</protein>
<sequence length="221" mass="23578">GPGRRTGSLRDGVEAGAPRSAPPVGAARALVARAASGAVGRPARCRVAAVVTLASLSCPHGRRRLRALSRHAGRPVRRGACRDSAAEAPPSAGTRALHGRRLGGQPRRGSRQLVVAEDARRLRGRPGHRRDRERAWRGVGDARECQAARPRLAPARKDRPRAGVARRDGTASPGAPRGPRPARPGDRGRRRRRGVHEVSEQWTPARGGRRAGARNARRAGL</sequence>
<feature type="region of interest" description="Disordered" evidence="1">
    <location>
        <begin position="1"/>
        <end position="24"/>
    </location>
</feature>
<feature type="non-terminal residue" evidence="2">
    <location>
        <position position="1"/>
    </location>
</feature>
<feature type="compositionally biased region" description="Basic and acidic residues" evidence="1">
    <location>
        <begin position="155"/>
        <end position="169"/>
    </location>
</feature>
<feature type="compositionally biased region" description="Basic residues" evidence="1">
    <location>
        <begin position="207"/>
        <end position="221"/>
    </location>
</feature>
<feature type="compositionally biased region" description="Basic and acidic residues" evidence="1">
    <location>
        <begin position="130"/>
        <end position="146"/>
    </location>
</feature>
<accession>A0A6J4S9H3</accession>
<reference evidence="2" key="1">
    <citation type="submission" date="2020-02" db="EMBL/GenBank/DDBJ databases">
        <authorList>
            <person name="Meier V. D."/>
        </authorList>
    </citation>
    <scope>NUCLEOTIDE SEQUENCE</scope>
    <source>
        <strain evidence="2">AVDCRST_MAG45</strain>
    </source>
</reference>
<dbReference type="AlphaFoldDB" id="A0A6J4S9H3"/>
<dbReference type="EMBL" id="CADCVU010000053">
    <property type="protein sequence ID" value="CAA9488631.1"/>
    <property type="molecule type" value="Genomic_DNA"/>
</dbReference>